<dbReference type="InterPro" id="IPR046886">
    <property type="entry name" value="RsmE_MTase_dom"/>
</dbReference>
<evidence type="ECO:0000259" key="11">
    <source>
        <dbReference type="Pfam" id="PF04452"/>
    </source>
</evidence>
<comment type="subcellular location">
    <subcellularLocation>
        <location evidence="1 10">Cytoplasm</location>
    </subcellularLocation>
</comment>
<comment type="catalytic activity">
    <reaction evidence="9 10">
        <text>uridine(1498) in 16S rRNA + S-adenosyl-L-methionine = N(3)-methyluridine(1498) in 16S rRNA + S-adenosyl-L-homocysteine + H(+)</text>
        <dbReference type="Rhea" id="RHEA:42920"/>
        <dbReference type="Rhea" id="RHEA-COMP:10283"/>
        <dbReference type="Rhea" id="RHEA-COMP:10284"/>
        <dbReference type="ChEBI" id="CHEBI:15378"/>
        <dbReference type="ChEBI" id="CHEBI:57856"/>
        <dbReference type="ChEBI" id="CHEBI:59789"/>
        <dbReference type="ChEBI" id="CHEBI:65315"/>
        <dbReference type="ChEBI" id="CHEBI:74502"/>
        <dbReference type="EC" id="2.1.1.193"/>
    </reaction>
</comment>
<dbReference type="GO" id="GO:0070475">
    <property type="term" value="P:rRNA base methylation"/>
    <property type="evidence" value="ECO:0007669"/>
    <property type="project" value="TreeGrafter"/>
</dbReference>
<evidence type="ECO:0000256" key="7">
    <source>
        <dbReference type="ARBA" id="ARBA00022691"/>
    </source>
</evidence>
<dbReference type="SUPFAM" id="SSF88697">
    <property type="entry name" value="PUA domain-like"/>
    <property type="match status" value="1"/>
</dbReference>
<dbReference type="PANTHER" id="PTHR30027">
    <property type="entry name" value="RIBOSOMAL RNA SMALL SUBUNIT METHYLTRANSFERASE E"/>
    <property type="match status" value="1"/>
</dbReference>
<evidence type="ECO:0000256" key="5">
    <source>
        <dbReference type="ARBA" id="ARBA00022603"/>
    </source>
</evidence>
<keyword evidence="4 10" id="KW-0698">rRNA processing</keyword>
<evidence type="ECO:0000313" key="13">
    <source>
        <dbReference type="EMBL" id="HGK63105.1"/>
    </source>
</evidence>
<dbReference type="NCBIfam" id="TIGR00046">
    <property type="entry name" value="RsmE family RNA methyltransferase"/>
    <property type="match status" value="1"/>
</dbReference>
<proteinExistence type="inferred from homology"/>
<dbReference type="SUPFAM" id="SSF75217">
    <property type="entry name" value="alpha/beta knot"/>
    <property type="match status" value="1"/>
</dbReference>
<dbReference type="InterPro" id="IPR006700">
    <property type="entry name" value="RsmE"/>
</dbReference>
<protein>
    <recommendedName>
        <fullName evidence="10">Ribosomal RNA small subunit methyltransferase E</fullName>
        <ecNumber evidence="10">2.1.1.193</ecNumber>
    </recommendedName>
</protein>
<dbReference type="PIRSF" id="PIRSF015601">
    <property type="entry name" value="MTase_slr0722"/>
    <property type="match status" value="1"/>
</dbReference>
<evidence type="ECO:0000256" key="1">
    <source>
        <dbReference type="ARBA" id="ARBA00004496"/>
    </source>
</evidence>
<sequence length="247" mass="28126">MKKSFISWEIYYYPYKLETGEMITIDNEEAHHIIRVMRHKVGDKIKLTDGRGFEYEGIIKKIFYKEKKLTIEILKKEFLPREPNVEITLASSPLKGENTEIMLSKAVELGIRIFQPVYFKNTVAKISENKLKRLVKVAVSSLKTCAGTILPQVAKPLFFQDLIKGFSSYDEVLLAYEDSETKLSTVLNKKGNKILLIIGPEGGFAEEEIKIATQKGAKLFSLGKRRLRSETAAIVALSLILYEFNNI</sequence>
<feature type="domain" description="Ribosomal RNA small subunit methyltransferase E PUA-like" evidence="12">
    <location>
        <begin position="25"/>
        <end position="73"/>
    </location>
</feature>
<dbReference type="AlphaFoldDB" id="A0A7V4E3F0"/>
<dbReference type="InterPro" id="IPR046887">
    <property type="entry name" value="RsmE_PUA-like"/>
</dbReference>
<gene>
    <name evidence="13" type="ORF">ENU74_00670</name>
</gene>
<reference evidence="13" key="1">
    <citation type="journal article" date="2020" name="mSystems">
        <title>Genome- and Community-Level Interaction Insights into Carbon Utilization and Element Cycling Functions of Hydrothermarchaeota in Hydrothermal Sediment.</title>
        <authorList>
            <person name="Zhou Z."/>
            <person name="Liu Y."/>
            <person name="Xu W."/>
            <person name="Pan J."/>
            <person name="Luo Z.H."/>
            <person name="Li M."/>
        </authorList>
    </citation>
    <scope>NUCLEOTIDE SEQUENCE [LARGE SCALE GENOMIC DNA]</scope>
    <source>
        <strain evidence="13">SpSt-697</strain>
    </source>
</reference>
<dbReference type="CDD" id="cd18084">
    <property type="entry name" value="RsmE-like"/>
    <property type="match status" value="1"/>
</dbReference>
<accession>A0A7V4E3F0</accession>
<dbReference type="Gene3D" id="3.40.1280.10">
    <property type="match status" value="1"/>
</dbReference>
<keyword evidence="7 10" id="KW-0949">S-adenosyl-L-methionine</keyword>
<evidence type="ECO:0000256" key="9">
    <source>
        <dbReference type="ARBA" id="ARBA00047944"/>
    </source>
</evidence>
<keyword evidence="5 10" id="KW-0489">Methyltransferase</keyword>
<dbReference type="Pfam" id="PF20260">
    <property type="entry name" value="PUA_4"/>
    <property type="match status" value="1"/>
</dbReference>
<keyword evidence="6 10" id="KW-0808">Transferase</keyword>
<evidence type="ECO:0000256" key="3">
    <source>
        <dbReference type="ARBA" id="ARBA00022490"/>
    </source>
</evidence>
<dbReference type="InterPro" id="IPR015947">
    <property type="entry name" value="PUA-like_sf"/>
</dbReference>
<keyword evidence="3 10" id="KW-0963">Cytoplasm</keyword>
<dbReference type="Pfam" id="PF04452">
    <property type="entry name" value="Methyltrans_RNA"/>
    <property type="match status" value="1"/>
</dbReference>
<feature type="domain" description="Ribosomal RNA small subunit methyltransferase E methyltransferase" evidence="11">
    <location>
        <begin position="82"/>
        <end position="240"/>
    </location>
</feature>
<evidence type="ECO:0000256" key="8">
    <source>
        <dbReference type="ARBA" id="ARBA00025699"/>
    </source>
</evidence>
<dbReference type="GO" id="GO:0005737">
    <property type="term" value="C:cytoplasm"/>
    <property type="evidence" value="ECO:0007669"/>
    <property type="project" value="UniProtKB-SubCell"/>
</dbReference>
<evidence type="ECO:0000259" key="12">
    <source>
        <dbReference type="Pfam" id="PF20260"/>
    </source>
</evidence>
<evidence type="ECO:0000256" key="6">
    <source>
        <dbReference type="ARBA" id="ARBA00022679"/>
    </source>
</evidence>
<dbReference type="GO" id="GO:0070042">
    <property type="term" value="F:rRNA (uridine-N3-)-methyltransferase activity"/>
    <property type="evidence" value="ECO:0007669"/>
    <property type="project" value="TreeGrafter"/>
</dbReference>
<organism evidence="13">
    <name type="scientific">candidate division WOR-3 bacterium</name>
    <dbReference type="NCBI Taxonomy" id="2052148"/>
    <lineage>
        <taxon>Bacteria</taxon>
        <taxon>Bacteria division WOR-3</taxon>
    </lineage>
</organism>
<evidence type="ECO:0000256" key="10">
    <source>
        <dbReference type="PIRNR" id="PIRNR015601"/>
    </source>
</evidence>
<dbReference type="PANTHER" id="PTHR30027:SF3">
    <property type="entry name" value="16S RRNA (URACIL(1498)-N(3))-METHYLTRANSFERASE"/>
    <property type="match status" value="1"/>
</dbReference>
<dbReference type="EC" id="2.1.1.193" evidence="10"/>
<dbReference type="InterPro" id="IPR029028">
    <property type="entry name" value="Alpha/beta_knot_MTases"/>
</dbReference>
<comment type="function">
    <text evidence="8 10">Specifically methylates the N3 position of the uracil ring of uridine 1498 (m3U1498) in 16S rRNA. Acts on the fully assembled 30S ribosomal subunit.</text>
</comment>
<evidence type="ECO:0000256" key="2">
    <source>
        <dbReference type="ARBA" id="ARBA00005528"/>
    </source>
</evidence>
<dbReference type="EMBL" id="DTDR01000023">
    <property type="protein sequence ID" value="HGK63105.1"/>
    <property type="molecule type" value="Genomic_DNA"/>
</dbReference>
<dbReference type="InterPro" id="IPR029026">
    <property type="entry name" value="tRNA_m1G_MTases_N"/>
</dbReference>
<name>A0A7V4E3F0_UNCW3</name>
<evidence type="ECO:0000256" key="4">
    <source>
        <dbReference type="ARBA" id="ARBA00022552"/>
    </source>
</evidence>
<comment type="caution">
    <text evidence="13">The sequence shown here is derived from an EMBL/GenBank/DDBJ whole genome shotgun (WGS) entry which is preliminary data.</text>
</comment>
<comment type="similarity">
    <text evidence="2 10">Belongs to the RNA methyltransferase RsmE family.</text>
</comment>